<dbReference type="InterPro" id="IPR034240">
    <property type="entry name" value="eIF3G_RRM"/>
</dbReference>
<dbReference type="PIRSF" id="PIRSF037949">
    <property type="entry name" value="Transl_init_eIF-3_RNA-bind"/>
    <property type="match status" value="1"/>
</dbReference>
<dbReference type="InParanoid" id="B9SV55"/>
<keyword evidence="3 6" id="KW-0694">RNA-binding</keyword>
<keyword evidence="4 5" id="KW-0648">Protein biosynthesis</keyword>
<evidence type="ECO:0000256" key="2">
    <source>
        <dbReference type="ARBA" id="ARBA00022540"/>
    </source>
</evidence>
<dbReference type="CDD" id="cd12933">
    <property type="entry name" value="eIF3G"/>
    <property type="match status" value="1"/>
</dbReference>
<sequence>MPLLDGTDQLRWSGVVEEQENEKDLKLLLPPRQVIGPDKNGLKKVIEYKFNDKGQKVRITTTTRLRKTWLTKGALERRSWPRFGDAVNDNVGGTSSSRLLTTVSSEEIFLQRPKSKGTKAEETETSGESLSLLANKNGVLMVCRTCCKKGDHWTSKCPYKDVKPQLEGPTSRPPSADNSAASSITAMNSKYIPPSMRAGAQRSSNDKFNMKRRNDENTVRVSCISENTSEADLVDLFSPFGQVSRVFLLTDRHTGLNRGSGFVSFVNKEDAERAINKLDGYGYDNLILHVEKYNRDGSKSSPNKSKF</sequence>
<keyword evidence="2 5" id="KW-0396">Initiation factor</keyword>
<keyword evidence="10" id="KW-1185">Reference proteome</keyword>
<evidence type="ECO:0000313" key="9">
    <source>
        <dbReference type="EMBL" id="EEF32524.1"/>
    </source>
</evidence>
<dbReference type="InterPro" id="IPR035979">
    <property type="entry name" value="RBD_domain_sf"/>
</dbReference>
<feature type="domain" description="RRM" evidence="8">
    <location>
        <begin position="217"/>
        <end position="295"/>
    </location>
</feature>
<evidence type="ECO:0000256" key="4">
    <source>
        <dbReference type="ARBA" id="ARBA00022917"/>
    </source>
</evidence>
<dbReference type="InterPro" id="IPR024675">
    <property type="entry name" value="eIF3g_N"/>
</dbReference>
<gene>
    <name evidence="9" type="ORF">RCOM_1158130</name>
</gene>
<dbReference type="GO" id="GO:0003723">
    <property type="term" value="F:RNA binding"/>
    <property type="evidence" value="ECO:0007669"/>
    <property type="project" value="UniProtKB-UniRule"/>
</dbReference>
<feature type="region of interest" description="Disordered" evidence="7">
    <location>
        <begin position="158"/>
        <end position="181"/>
    </location>
</feature>
<dbReference type="STRING" id="3988.B9SV55"/>
<dbReference type="GO" id="GO:0033290">
    <property type="term" value="C:eukaryotic 48S preinitiation complex"/>
    <property type="evidence" value="ECO:0007669"/>
    <property type="project" value="UniProtKB-UniRule"/>
</dbReference>
<evidence type="ECO:0000256" key="3">
    <source>
        <dbReference type="ARBA" id="ARBA00022884"/>
    </source>
</evidence>
<evidence type="ECO:0000256" key="7">
    <source>
        <dbReference type="SAM" id="MobiDB-lite"/>
    </source>
</evidence>
<keyword evidence="1 5" id="KW-0963">Cytoplasm</keyword>
<proteinExistence type="inferred from homology"/>
<comment type="function">
    <text evidence="5">RNA-binding component of the eukaryotic translation initiation factor 3 (eIF-3) complex, which is involved in protein synthesis of a specialized repertoire of mRNAs and, together with other initiation factors, stimulates binding of mRNA and methionyl-tRNAi to the 40S ribosome. The eIF-3 complex specifically targets and initiates translation of a subset of mRNAs involved in cell proliferation. This subunit can bind 18S rRNA.</text>
</comment>
<dbReference type="AlphaFoldDB" id="B9SV55"/>
<dbReference type="SMART" id="SM00360">
    <property type="entry name" value="RRM"/>
    <property type="match status" value="1"/>
</dbReference>
<dbReference type="eggNOG" id="KOG0122">
    <property type="taxonomic scope" value="Eukaryota"/>
</dbReference>
<dbReference type="InterPro" id="IPR000504">
    <property type="entry name" value="RRM_dom"/>
</dbReference>
<dbReference type="GO" id="GO:0005852">
    <property type="term" value="C:eukaryotic translation initiation factor 3 complex"/>
    <property type="evidence" value="ECO:0007669"/>
    <property type="project" value="UniProtKB-UniRule"/>
</dbReference>
<dbReference type="InterPro" id="IPR017334">
    <property type="entry name" value="eIF3_g"/>
</dbReference>
<dbReference type="GO" id="GO:0001732">
    <property type="term" value="P:formation of cytoplasmic translation initiation complex"/>
    <property type="evidence" value="ECO:0007669"/>
    <property type="project" value="UniProtKB-UniRule"/>
</dbReference>
<comment type="subunit">
    <text evidence="5">Component of the eukaryotic translation initiation factor 3 (eIF-3) complex.</text>
</comment>
<dbReference type="KEGG" id="rcu:8283896"/>
<dbReference type="Pfam" id="PF00076">
    <property type="entry name" value="RRM_1"/>
    <property type="match status" value="1"/>
</dbReference>
<dbReference type="Pfam" id="PF12353">
    <property type="entry name" value="eIF3g"/>
    <property type="match status" value="1"/>
</dbReference>
<evidence type="ECO:0000256" key="5">
    <source>
        <dbReference type="HAMAP-Rule" id="MF_03006"/>
    </source>
</evidence>
<protein>
    <recommendedName>
        <fullName evidence="5">Eukaryotic translation initiation factor 3 subunit G</fullName>
        <shortName evidence="5">eIF3g</shortName>
    </recommendedName>
    <alternativeName>
        <fullName evidence="5">Eukaryotic translation initiation factor 3 RNA-binding subunit</fullName>
        <shortName evidence="5">eIF-3 RNA-binding subunit</shortName>
    </alternativeName>
    <alternativeName>
        <fullName evidence="5">Eukaryotic translation initiation factor 3 subunit 4</fullName>
    </alternativeName>
</protein>
<dbReference type="InterPro" id="IPR012677">
    <property type="entry name" value="Nucleotide-bd_a/b_plait_sf"/>
</dbReference>
<organism evidence="9 10">
    <name type="scientific">Ricinus communis</name>
    <name type="common">Castor bean</name>
    <dbReference type="NCBI Taxonomy" id="3988"/>
    <lineage>
        <taxon>Eukaryota</taxon>
        <taxon>Viridiplantae</taxon>
        <taxon>Streptophyta</taxon>
        <taxon>Embryophyta</taxon>
        <taxon>Tracheophyta</taxon>
        <taxon>Spermatophyta</taxon>
        <taxon>Magnoliopsida</taxon>
        <taxon>eudicotyledons</taxon>
        <taxon>Gunneridae</taxon>
        <taxon>Pentapetalae</taxon>
        <taxon>rosids</taxon>
        <taxon>fabids</taxon>
        <taxon>Malpighiales</taxon>
        <taxon>Euphorbiaceae</taxon>
        <taxon>Acalyphoideae</taxon>
        <taxon>Acalypheae</taxon>
        <taxon>Ricinus</taxon>
    </lineage>
</organism>
<dbReference type="Proteomes" id="UP000008311">
    <property type="component" value="Unassembled WGS sequence"/>
</dbReference>
<dbReference type="HAMAP" id="MF_03006">
    <property type="entry name" value="eIF3g"/>
    <property type="match status" value="1"/>
</dbReference>
<evidence type="ECO:0000256" key="1">
    <source>
        <dbReference type="ARBA" id="ARBA00022490"/>
    </source>
</evidence>
<dbReference type="Gene3D" id="3.30.70.330">
    <property type="match status" value="1"/>
</dbReference>
<name>B9SV55_RICCO</name>
<dbReference type="CDD" id="cd12408">
    <property type="entry name" value="RRM_eIF3G_like"/>
    <property type="match status" value="1"/>
</dbReference>
<dbReference type="GO" id="GO:0016282">
    <property type="term" value="C:eukaryotic 43S preinitiation complex"/>
    <property type="evidence" value="ECO:0007669"/>
    <property type="project" value="UniProtKB-UniRule"/>
</dbReference>
<dbReference type="PROSITE" id="PS50102">
    <property type="entry name" value="RRM"/>
    <property type="match status" value="1"/>
</dbReference>
<dbReference type="GO" id="GO:0003743">
    <property type="term" value="F:translation initiation factor activity"/>
    <property type="evidence" value="ECO:0007669"/>
    <property type="project" value="UniProtKB-UniRule"/>
</dbReference>
<dbReference type="OrthoDB" id="1749473at2759"/>
<evidence type="ECO:0000256" key="6">
    <source>
        <dbReference type="PROSITE-ProRule" id="PRU00176"/>
    </source>
</evidence>
<reference evidence="10" key="1">
    <citation type="journal article" date="2010" name="Nat. Biotechnol.">
        <title>Draft genome sequence of the oilseed species Ricinus communis.</title>
        <authorList>
            <person name="Chan A.P."/>
            <person name="Crabtree J."/>
            <person name="Zhao Q."/>
            <person name="Lorenzi H."/>
            <person name="Orvis J."/>
            <person name="Puiu D."/>
            <person name="Melake-Berhan A."/>
            <person name="Jones K.M."/>
            <person name="Redman J."/>
            <person name="Chen G."/>
            <person name="Cahoon E.B."/>
            <person name="Gedil M."/>
            <person name="Stanke M."/>
            <person name="Haas B.J."/>
            <person name="Wortman J.R."/>
            <person name="Fraser-Liggett C.M."/>
            <person name="Ravel J."/>
            <person name="Rabinowicz P.D."/>
        </authorList>
    </citation>
    <scope>NUCLEOTIDE SEQUENCE [LARGE SCALE GENOMIC DNA]</scope>
    <source>
        <strain evidence="10">cv. Hale</strain>
    </source>
</reference>
<comment type="similarity">
    <text evidence="5">Belongs to the eIF-3 subunit G family.</text>
</comment>
<dbReference type="SUPFAM" id="SSF54928">
    <property type="entry name" value="RNA-binding domain, RBD"/>
    <property type="match status" value="1"/>
</dbReference>
<accession>B9SV55</accession>
<dbReference type="PANTHER" id="PTHR10352">
    <property type="entry name" value="EUKARYOTIC TRANSLATION INITIATION FACTOR 3 SUBUNIT G"/>
    <property type="match status" value="1"/>
</dbReference>
<evidence type="ECO:0000313" key="10">
    <source>
        <dbReference type="Proteomes" id="UP000008311"/>
    </source>
</evidence>
<comment type="subcellular location">
    <subcellularLocation>
        <location evidence="5">Cytoplasm</location>
    </subcellularLocation>
</comment>
<evidence type="ECO:0000259" key="8">
    <source>
        <dbReference type="PROSITE" id="PS50102"/>
    </source>
</evidence>
<dbReference type="EMBL" id="EQ974160">
    <property type="protein sequence ID" value="EEF32524.1"/>
    <property type="molecule type" value="Genomic_DNA"/>
</dbReference>